<dbReference type="HAMAP" id="MF_00984">
    <property type="entry name" value="SSB"/>
    <property type="match status" value="1"/>
</dbReference>
<dbReference type="InterPro" id="IPR000424">
    <property type="entry name" value="Primosome_PriB/ssb"/>
</dbReference>
<gene>
    <name evidence="3" type="ORF">MNBD_CHLOROFLEXI01-2838</name>
</gene>
<dbReference type="EMBL" id="UOEU01000600">
    <property type="protein sequence ID" value="VAW35788.1"/>
    <property type="molecule type" value="Genomic_DNA"/>
</dbReference>
<name>A0A3B0UXC9_9ZZZZ</name>
<organism evidence="3">
    <name type="scientific">hydrothermal vent metagenome</name>
    <dbReference type="NCBI Taxonomy" id="652676"/>
    <lineage>
        <taxon>unclassified sequences</taxon>
        <taxon>metagenomes</taxon>
        <taxon>ecological metagenomes</taxon>
    </lineage>
</organism>
<proteinExistence type="inferred from homology"/>
<dbReference type="GO" id="GO:0009295">
    <property type="term" value="C:nucleoid"/>
    <property type="evidence" value="ECO:0007669"/>
    <property type="project" value="TreeGrafter"/>
</dbReference>
<dbReference type="InterPro" id="IPR011344">
    <property type="entry name" value="ssDNA-bd"/>
</dbReference>
<feature type="compositionally biased region" description="Low complexity" evidence="2">
    <location>
        <begin position="119"/>
        <end position="136"/>
    </location>
</feature>
<dbReference type="GO" id="GO:0003697">
    <property type="term" value="F:single-stranded DNA binding"/>
    <property type="evidence" value="ECO:0007669"/>
    <property type="project" value="InterPro"/>
</dbReference>
<evidence type="ECO:0000313" key="3">
    <source>
        <dbReference type="EMBL" id="VAW35788.1"/>
    </source>
</evidence>
<dbReference type="SUPFAM" id="SSF50249">
    <property type="entry name" value="Nucleic acid-binding proteins"/>
    <property type="match status" value="1"/>
</dbReference>
<keyword evidence="1 3" id="KW-0238">DNA-binding</keyword>
<feature type="region of interest" description="Disordered" evidence="2">
    <location>
        <begin position="116"/>
        <end position="145"/>
    </location>
</feature>
<dbReference type="CDD" id="cd04496">
    <property type="entry name" value="SSB_OBF"/>
    <property type="match status" value="1"/>
</dbReference>
<dbReference type="AlphaFoldDB" id="A0A3B0UXC9"/>
<dbReference type="Gene3D" id="2.40.50.140">
    <property type="entry name" value="Nucleic acid-binding proteins"/>
    <property type="match status" value="1"/>
</dbReference>
<reference evidence="3" key="1">
    <citation type="submission" date="2018-06" db="EMBL/GenBank/DDBJ databases">
        <authorList>
            <person name="Zhirakovskaya E."/>
        </authorList>
    </citation>
    <scope>NUCLEOTIDE SEQUENCE</scope>
</reference>
<accession>A0A3B0UXC9</accession>
<sequence length="145" mass="15773">MYQKIIVVGNLGGDPEMRYMPDGTAVTNFSMATSRRWTDGGTGEPREETTWFRVSVWRKQAETANQYLSKGSKVLVEGRLRPDTSGGPRTFTRHDGTVGASFEITADMVRFLSSREGDGSYAADGDAGQQAAPAAAAEEEDDIPF</sequence>
<dbReference type="PIRSF" id="PIRSF002070">
    <property type="entry name" value="SSB"/>
    <property type="match status" value="1"/>
</dbReference>
<dbReference type="Pfam" id="PF00436">
    <property type="entry name" value="SSB"/>
    <property type="match status" value="1"/>
</dbReference>
<dbReference type="PROSITE" id="PS50935">
    <property type="entry name" value="SSB"/>
    <property type="match status" value="1"/>
</dbReference>
<dbReference type="NCBIfam" id="TIGR00621">
    <property type="entry name" value="ssb"/>
    <property type="match status" value="1"/>
</dbReference>
<dbReference type="PANTHER" id="PTHR10302">
    <property type="entry name" value="SINGLE-STRANDED DNA-BINDING PROTEIN"/>
    <property type="match status" value="1"/>
</dbReference>
<dbReference type="GO" id="GO:0006260">
    <property type="term" value="P:DNA replication"/>
    <property type="evidence" value="ECO:0007669"/>
    <property type="project" value="InterPro"/>
</dbReference>
<dbReference type="InterPro" id="IPR012340">
    <property type="entry name" value="NA-bd_OB-fold"/>
</dbReference>
<evidence type="ECO:0000256" key="2">
    <source>
        <dbReference type="SAM" id="MobiDB-lite"/>
    </source>
</evidence>
<dbReference type="PANTHER" id="PTHR10302:SF27">
    <property type="entry name" value="SINGLE-STRANDED DNA-BINDING PROTEIN"/>
    <property type="match status" value="1"/>
</dbReference>
<evidence type="ECO:0000256" key="1">
    <source>
        <dbReference type="ARBA" id="ARBA00023125"/>
    </source>
</evidence>
<protein>
    <submittedName>
        <fullName evidence="3">Single-stranded DNA-binding protein</fullName>
    </submittedName>
</protein>